<evidence type="ECO:0008006" key="4">
    <source>
        <dbReference type="Google" id="ProtNLM"/>
    </source>
</evidence>
<keyword evidence="1" id="KW-0812">Transmembrane</keyword>
<feature type="transmembrane region" description="Helical" evidence="1">
    <location>
        <begin position="6"/>
        <end position="27"/>
    </location>
</feature>
<accession>A0A8D0TR47</accession>
<keyword evidence="1" id="KW-0472">Membrane</keyword>
<dbReference type="Ensembl" id="ENSSSCT00025103515.1">
    <property type="protein sequence ID" value="ENSSSCP00025045868.1"/>
    <property type="gene ID" value="ENSSSCG00025075059.1"/>
</dbReference>
<organism evidence="2 3">
    <name type="scientific">Sus scrofa</name>
    <name type="common">Pig</name>
    <dbReference type="NCBI Taxonomy" id="9823"/>
    <lineage>
        <taxon>Eukaryota</taxon>
        <taxon>Metazoa</taxon>
        <taxon>Chordata</taxon>
        <taxon>Craniata</taxon>
        <taxon>Vertebrata</taxon>
        <taxon>Euteleostomi</taxon>
        <taxon>Mammalia</taxon>
        <taxon>Eutheria</taxon>
        <taxon>Laurasiatheria</taxon>
        <taxon>Artiodactyla</taxon>
        <taxon>Suina</taxon>
        <taxon>Suidae</taxon>
        <taxon>Sus</taxon>
    </lineage>
</organism>
<dbReference type="PANTHER" id="PTHR39235">
    <property type="entry name" value="PHOSPHATIDYLINOSITOL N-ACETYLGLUCOSAMINYLTRANSFERASE SUBUNIT Y"/>
    <property type="match status" value="1"/>
</dbReference>
<keyword evidence="1" id="KW-1133">Transmembrane helix</keyword>
<evidence type="ECO:0000313" key="2">
    <source>
        <dbReference type="Ensembl" id="ENSSSCP00025045868.1"/>
    </source>
</evidence>
<dbReference type="Proteomes" id="UP000694727">
    <property type="component" value="Unplaced"/>
</dbReference>
<dbReference type="AlphaFoldDB" id="A0A8D0TR47"/>
<feature type="transmembrane region" description="Helical" evidence="1">
    <location>
        <begin position="39"/>
        <end position="62"/>
    </location>
</feature>
<sequence>MWLGLPVLFVLLFLIHLGVLLYSFSFFRSFPFGCSPISFACFSTLLNPQTIPVFFFFFLWYWHGLDLSHHR</sequence>
<name>A0A8D0TR47_PIG</name>
<evidence type="ECO:0000256" key="1">
    <source>
        <dbReference type="SAM" id="Phobius"/>
    </source>
</evidence>
<dbReference type="PANTHER" id="PTHR39235:SF1">
    <property type="entry name" value="PHOSPHATIDYLINOSITOL N-ACETYLGLUCOSAMINYLTRANSFERASE SUBUNIT Y"/>
    <property type="match status" value="1"/>
</dbReference>
<evidence type="ECO:0000313" key="3">
    <source>
        <dbReference type="Proteomes" id="UP000694727"/>
    </source>
</evidence>
<reference evidence="2" key="1">
    <citation type="submission" date="2025-08" db="UniProtKB">
        <authorList>
            <consortium name="Ensembl"/>
        </authorList>
    </citation>
    <scope>IDENTIFICATION</scope>
</reference>
<protein>
    <recommendedName>
        <fullName evidence="4">Secreted peptide</fullName>
    </recommendedName>
</protein>
<proteinExistence type="predicted"/>